<dbReference type="InterPro" id="IPR017932">
    <property type="entry name" value="GATase_2_dom"/>
</dbReference>
<dbReference type="Gene3D" id="3.40.50.620">
    <property type="entry name" value="HUPs"/>
    <property type="match status" value="1"/>
</dbReference>
<gene>
    <name evidence="12" type="ORF">US62_C0029G0006</name>
</gene>
<comment type="similarity">
    <text evidence="2">Belongs to the asparagine synthetase family.</text>
</comment>
<dbReference type="InterPro" id="IPR033738">
    <property type="entry name" value="AsnB_N"/>
</dbReference>
<dbReference type="EMBL" id="LBTR01000029">
    <property type="protein sequence ID" value="KKQ44250.1"/>
    <property type="molecule type" value="Genomic_DNA"/>
</dbReference>
<feature type="site" description="Important for beta-aspartyl-AMP intermediate formation" evidence="10">
    <location>
        <position position="365"/>
    </location>
</feature>
<feature type="domain" description="Glutamine amidotransferase type-2" evidence="11">
    <location>
        <begin position="2"/>
        <end position="214"/>
    </location>
</feature>
<dbReference type="PROSITE" id="PS51278">
    <property type="entry name" value="GATASE_TYPE_2"/>
    <property type="match status" value="1"/>
</dbReference>
<feature type="active site" description="For GATase activity" evidence="8">
    <location>
        <position position="2"/>
    </location>
</feature>
<evidence type="ECO:0000256" key="3">
    <source>
        <dbReference type="ARBA" id="ARBA00012737"/>
    </source>
</evidence>
<dbReference type="InterPro" id="IPR001962">
    <property type="entry name" value="Asn_synthase"/>
</dbReference>
<evidence type="ECO:0000256" key="6">
    <source>
        <dbReference type="ARBA" id="ARBA00022962"/>
    </source>
</evidence>
<dbReference type="Pfam" id="PF13537">
    <property type="entry name" value="GATase_7"/>
    <property type="match status" value="1"/>
</dbReference>
<sequence>MCGLTGKVITGAGEVAGGDVKTMNDKISHRGPDDTGIYISDDHKVGLGNNRLAIIDLSKNGHMPMTYLNKYVITYNGEVYNHQEEREKLKILGYKFSSNSDTEVILALYDKYGTRCLSHLRGMFAFAIYDKIGNIIFLARDRVGKKPLKYFHKNGVFIFASELKAILTQPDVKKQVDYQAIYDYLTFGYVPSPATGFKNIFKLEPASYLIFNIKNNLLVKQSYWHPDLTHKSRLSEKRWEEVILSKLEESVKLRMISDVPIGAMLSGGVDSSAVVAMMAKNSKKAVKTFTIGFKENTYDESNYAKKIAQIFKTDHEELIVNPTELELMPTLAYSFEEPFSNSSAVVAYLICQMARKHVTVILNGDGGDENFAGYDRYRRISRDRIMDIYGGVIKPIAFPTAGRISSRANNFLKKSSLPISERFASYIEIFSELNKNEMLYKTPYLNSYRVIKSAFENSGSSDPREQALYWDLSRYLPDELLPKIDITSMSVGLEARSPLLDRKFIEIASSIPFGLKYKNGVNKYIFKKALESILPHDILYRKKMGFSIPLQNWFLGSLSEYTKIFLLNKKGFVKTVIDENNILDMLSRHSLKTDFGPKLWNLLSLELWYNAYFKNK</sequence>
<proteinExistence type="inferred from homology"/>
<evidence type="ECO:0000256" key="5">
    <source>
        <dbReference type="ARBA" id="ARBA00022840"/>
    </source>
</evidence>
<dbReference type="EC" id="6.3.5.4" evidence="3"/>
<dbReference type="PANTHER" id="PTHR43284">
    <property type="entry name" value="ASPARAGINE SYNTHETASE (GLUTAMINE-HYDROLYZING)"/>
    <property type="match status" value="1"/>
</dbReference>
<dbReference type="GO" id="GO:0006529">
    <property type="term" value="P:asparagine biosynthetic process"/>
    <property type="evidence" value="ECO:0007669"/>
    <property type="project" value="UniProtKB-KW"/>
</dbReference>
<evidence type="ECO:0000313" key="13">
    <source>
        <dbReference type="Proteomes" id="UP000034603"/>
    </source>
</evidence>
<evidence type="ECO:0000256" key="4">
    <source>
        <dbReference type="ARBA" id="ARBA00022741"/>
    </source>
</evidence>
<dbReference type="InterPro" id="IPR029055">
    <property type="entry name" value="Ntn_hydrolases_N"/>
</dbReference>
<dbReference type="Gene3D" id="3.60.20.10">
    <property type="entry name" value="Glutamine Phosphoribosylpyrophosphate, subunit 1, domain 1"/>
    <property type="match status" value="1"/>
</dbReference>
<comment type="caution">
    <text evidence="12">The sequence shown here is derived from an EMBL/GenBank/DDBJ whole genome shotgun (WGS) entry which is preliminary data.</text>
</comment>
<dbReference type="CDD" id="cd00712">
    <property type="entry name" value="AsnB"/>
    <property type="match status" value="1"/>
</dbReference>
<dbReference type="SUPFAM" id="SSF56235">
    <property type="entry name" value="N-terminal nucleophile aminohydrolases (Ntn hydrolases)"/>
    <property type="match status" value="1"/>
</dbReference>
<evidence type="ECO:0000256" key="9">
    <source>
        <dbReference type="PIRSR" id="PIRSR001589-2"/>
    </source>
</evidence>
<dbReference type="PATRIC" id="fig|1618546.3.peg.700"/>
<dbReference type="NCBIfam" id="TIGR01536">
    <property type="entry name" value="asn_synth_AEB"/>
    <property type="match status" value="1"/>
</dbReference>
<dbReference type="AlphaFoldDB" id="A0A0G0I019"/>
<dbReference type="InterPro" id="IPR014729">
    <property type="entry name" value="Rossmann-like_a/b/a_fold"/>
</dbReference>
<protein>
    <recommendedName>
        <fullName evidence="3">asparagine synthase (glutamine-hydrolyzing)</fullName>
        <ecNumber evidence="3">6.3.5.4</ecNumber>
    </recommendedName>
</protein>
<accession>A0A0G0I019</accession>
<evidence type="ECO:0000256" key="1">
    <source>
        <dbReference type="ARBA" id="ARBA00005187"/>
    </source>
</evidence>
<dbReference type="GO" id="GO:0005829">
    <property type="term" value="C:cytosol"/>
    <property type="evidence" value="ECO:0007669"/>
    <property type="project" value="TreeGrafter"/>
</dbReference>
<keyword evidence="5 9" id="KW-0067">ATP-binding</keyword>
<organism evidence="12 13">
    <name type="scientific">Candidatus Woesebacteria bacterium GW2011_GWA1_37_8</name>
    <dbReference type="NCBI Taxonomy" id="1618546"/>
    <lineage>
        <taxon>Bacteria</taxon>
        <taxon>Candidatus Woeseibacteriota</taxon>
    </lineage>
</organism>
<evidence type="ECO:0000256" key="7">
    <source>
        <dbReference type="ARBA" id="ARBA00048741"/>
    </source>
</evidence>
<dbReference type="SUPFAM" id="SSF52402">
    <property type="entry name" value="Adenine nucleotide alpha hydrolases-like"/>
    <property type="match status" value="1"/>
</dbReference>
<keyword evidence="8" id="KW-0028">Amino-acid biosynthesis</keyword>
<dbReference type="Proteomes" id="UP000034603">
    <property type="component" value="Unassembled WGS sequence"/>
</dbReference>
<dbReference type="GO" id="GO:0005524">
    <property type="term" value="F:ATP binding"/>
    <property type="evidence" value="ECO:0007669"/>
    <property type="project" value="UniProtKB-KW"/>
</dbReference>
<keyword evidence="6 8" id="KW-0315">Glutamine amidotransferase</keyword>
<dbReference type="CDD" id="cd01991">
    <property type="entry name" value="Asn_synthase_B_C"/>
    <property type="match status" value="1"/>
</dbReference>
<dbReference type="InterPro" id="IPR006426">
    <property type="entry name" value="Asn_synth_AEB"/>
</dbReference>
<evidence type="ECO:0000256" key="8">
    <source>
        <dbReference type="PIRSR" id="PIRSR001589-1"/>
    </source>
</evidence>
<comment type="pathway">
    <text evidence="1">Amino-acid biosynthesis; L-asparagine biosynthesis; L-asparagine from L-aspartate (L-Gln route): step 1/1.</text>
</comment>
<keyword evidence="8" id="KW-0061">Asparagine biosynthesis</keyword>
<keyword evidence="4 9" id="KW-0547">Nucleotide-binding</keyword>
<evidence type="ECO:0000313" key="12">
    <source>
        <dbReference type="EMBL" id="KKQ44250.1"/>
    </source>
</evidence>
<evidence type="ECO:0000256" key="10">
    <source>
        <dbReference type="PIRSR" id="PIRSR001589-3"/>
    </source>
</evidence>
<comment type="catalytic activity">
    <reaction evidence="7">
        <text>L-aspartate + L-glutamine + ATP + H2O = L-asparagine + L-glutamate + AMP + diphosphate + H(+)</text>
        <dbReference type="Rhea" id="RHEA:12228"/>
        <dbReference type="ChEBI" id="CHEBI:15377"/>
        <dbReference type="ChEBI" id="CHEBI:15378"/>
        <dbReference type="ChEBI" id="CHEBI:29985"/>
        <dbReference type="ChEBI" id="CHEBI:29991"/>
        <dbReference type="ChEBI" id="CHEBI:30616"/>
        <dbReference type="ChEBI" id="CHEBI:33019"/>
        <dbReference type="ChEBI" id="CHEBI:58048"/>
        <dbReference type="ChEBI" id="CHEBI:58359"/>
        <dbReference type="ChEBI" id="CHEBI:456215"/>
        <dbReference type="EC" id="6.3.5.4"/>
    </reaction>
</comment>
<feature type="binding site" evidence="9">
    <location>
        <position position="101"/>
    </location>
    <ligand>
        <name>L-glutamine</name>
        <dbReference type="ChEBI" id="CHEBI:58359"/>
    </ligand>
</feature>
<reference evidence="12 13" key="1">
    <citation type="journal article" date="2015" name="Nature">
        <title>rRNA introns, odd ribosomes, and small enigmatic genomes across a large radiation of phyla.</title>
        <authorList>
            <person name="Brown C.T."/>
            <person name="Hug L.A."/>
            <person name="Thomas B.C."/>
            <person name="Sharon I."/>
            <person name="Castelle C.J."/>
            <person name="Singh A."/>
            <person name="Wilkins M.J."/>
            <person name="Williams K.H."/>
            <person name="Banfield J.F."/>
        </authorList>
    </citation>
    <scope>NUCLEOTIDE SEQUENCE [LARGE SCALE GENOMIC DNA]</scope>
</reference>
<dbReference type="Pfam" id="PF00733">
    <property type="entry name" value="Asn_synthase"/>
    <property type="match status" value="1"/>
</dbReference>
<dbReference type="GO" id="GO:0004066">
    <property type="term" value="F:asparagine synthase (glutamine-hydrolyzing) activity"/>
    <property type="evidence" value="ECO:0007669"/>
    <property type="project" value="UniProtKB-EC"/>
</dbReference>
<name>A0A0G0I019_9BACT</name>
<dbReference type="InterPro" id="IPR051786">
    <property type="entry name" value="ASN_synthetase/amidase"/>
</dbReference>
<dbReference type="PANTHER" id="PTHR43284:SF1">
    <property type="entry name" value="ASPARAGINE SYNTHETASE"/>
    <property type="match status" value="1"/>
</dbReference>
<evidence type="ECO:0000256" key="2">
    <source>
        <dbReference type="ARBA" id="ARBA00005752"/>
    </source>
</evidence>
<dbReference type="PIRSF" id="PIRSF001589">
    <property type="entry name" value="Asn_synthetase_glu-h"/>
    <property type="match status" value="1"/>
</dbReference>
<evidence type="ECO:0000259" key="11">
    <source>
        <dbReference type="PROSITE" id="PS51278"/>
    </source>
</evidence>
<feature type="binding site" evidence="9">
    <location>
        <position position="291"/>
    </location>
    <ligand>
        <name>ATP</name>
        <dbReference type="ChEBI" id="CHEBI:30616"/>
    </ligand>
</feature>